<dbReference type="RefSeq" id="WP_141448153.1">
    <property type="nucleotide sequence ID" value="NZ_CP041217.1"/>
</dbReference>
<protein>
    <recommendedName>
        <fullName evidence="4">GlsB/YeaQ/YmgE family stress response membrane protein</fullName>
    </recommendedName>
</protein>
<reference evidence="2 3" key="1">
    <citation type="submission" date="2019-06" db="EMBL/GenBank/DDBJ databases">
        <title>Saccharibacillus brassicae sp. nov., an endophytic bacterium isolated from Chinese cabbage seeds (Brassica pekinensis).</title>
        <authorList>
            <person name="Jiang L."/>
            <person name="Lee J."/>
            <person name="Kim S.W."/>
        </authorList>
    </citation>
    <scope>NUCLEOTIDE SEQUENCE [LARGE SCALE GENOMIC DNA]</scope>
    <source>
        <strain evidence="3">KCTC 43072 / ATSA2</strain>
    </source>
</reference>
<sequence>MVWGLVIGVIVGLVGWYTMGNEGSKNLVGSLFAGMIGALFGKDLFEGMGLRGGIYSLVFALLIACILVFLINLMIRAANNS</sequence>
<accession>A0A4Y6UYK7</accession>
<evidence type="ECO:0000256" key="1">
    <source>
        <dbReference type="SAM" id="Phobius"/>
    </source>
</evidence>
<keyword evidence="1" id="KW-0812">Transmembrane</keyword>
<evidence type="ECO:0000313" key="3">
    <source>
        <dbReference type="Proteomes" id="UP000316968"/>
    </source>
</evidence>
<organism evidence="2 3">
    <name type="scientific">Saccharibacillus brassicae</name>
    <dbReference type="NCBI Taxonomy" id="2583377"/>
    <lineage>
        <taxon>Bacteria</taxon>
        <taxon>Bacillati</taxon>
        <taxon>Bacillota</taxon>
        <taxon>Bacilli</taxon>
        <taxon>Bacillales</taxon>
        <taxon>Paenibacillaceae</taxon>
        <taxon>Saccharibacillus</taxon>
    </lineage>
</organism>
<keyword evidence="1" id="KW-1133">Transmembrane helix</keyword>
<name>A0A4Y6UYK7_SACBS</name>
<evidence type="ECO:0008006" key="4">
    <source>
        <dbReference type="Google" id="ProtNLM"/>
    </source>
</evidence>
<keyword evidence="3" id="KW-1185">Reference proteome</keyword>
<dbReference type="AlphaFoldDB" id="A0A4Y6UYK7"/>
<keyword evidence="1" id="KW-0472">Membrane</keyword>
<evidence type="ECO:0000313" key="2">
    <source>
        <dbReference type="EMBL" id="QDH21608.1"/>
    </source>
</evidence>
<proteinExistence type="predicted"/>
<feature type="transmembrane region" description="Helical" evidence="1">
    <location>
        <begin position="54"/>
        <end position="75"/>
    </location>
</feature>
<dbReference type="EMBL" id="CP041217">
    <property type="protein sequence ID" value="QDH21608.1"/>
    <property type="molecule type" value="Genomic_DNA"/>
</dbReference>
<gene>
    <name evidence="2" type="ORF">FFV09_12600</name>
</gene>
<dbReference type="KEGG" id="saca:FFV09_12600"/>
<dbReference type="Proteomes" id="UP000316968">
    <property type="component" value="Chromosome"/>
</dbReference>